<name>A0A2V4LBS5_AQUAC</name>
<feature type="domain" description="Thioesterase putative" evidence="1">
    <location>
        <begin position="7"/>
        <end position="148"/>
    </location>
</feature>
<protein>
    <submittedName>
        <fullName evidence="2">Thioesterase</fullName>
    </submittedName>
</protein>
<evidence type="ECO:0000313" key="3">
    <source>
        <dbReference type="Proteomes" id="UP000248146"/>
    </source>
</evidence>
<dbReference type="EMBL" id="QJRX01000001">
    <property type="protein sequence ID" value="PYC29198.1"/>
    <property type="molecule type" value="Genomic_DNA"/>
</dbReference>
<dbReference type="OrthoDB" id="572024at2"/>
<dbReference type="Proteomes" id="UP000248146">
    <property type="component" value="Unassembled WGS sequence"/>
</dbReference>
<dbReference type="InterPro" id="IPR029069">
    <property type="entry name" value="HotDog_dom_sf"/>
</dbReference>
<dbReference type="SUPFAM" id="SSF54637">
    <property type="entry name" value="Thioesterase/thiol ester dehydrase-isomerase"/>
    <property type="match status" value="1"/>
</dbReference>
<dbReference type="Pfam" id="PF09500">
    <property type="entry name" value="YiiD_C"/>
    <property type="match status" value="1"/>
</dbReference>
<gene>
    <name evidence="2" type="ORF">DMO17_00435</name>
</gene>
<dbReference type="Gene3D" id="3.10.129.10">
    <property type="entry name" value="Hotdog Thioesterase"/>
    <property type="match status" value="1"/>
</dbReference>
<dbReference type="NCBIfam" id="TIGR02447">
    <property type="entry name" value="yiiD_Cterm"/>
    <property type="match status" value="1"/>
</dbReference>
<dbReference type="AlphaFoldDB" id="A0A2V4LBS5"/>
<evidence type="ECO:0000313" key="2">
    <source>
        <dbReference type="EMBL" id="PYC29198.1"/>
    </source>
</evidence>
<proteinExistence type="predicted"/>
<evidence type="ECO:0000259" key="1">
    <source>
        <dbReference type="Pfam" id="PF09500"/>
    </source>
</evidence>
<accession>A0A2V4LBS5</accession>
<dbReference type="InterPro" id="IPR012660">
    <property type="entry name" value="YiiD_C"/>
</dbReference>
<sequence length="149" mass="16302">MSDARAHLERLLHQDIPLTRAMGLGVLGWQDGELRLSLPLAANLNHKSSMFGGSLYCAAVLAGWGWLHLSLREAGIVDGHIVIQQGQIDYSEPVLGDAVALCAAPPAAEWERFLALYRRRGLARIGLHSRILVGATEAVRFSGQYVLHR</sequence>
<dbReference type="RefSeq" id="WP_110680349.1">
    <property type="nucleotide sequence ID" value="NZ_QJRX01000001.1"/>
</dbReference>
<comment type="caution">
    <text evidence="2">The sequence shown here is derived from an EMBL/GenBank/DDBJ whole genome shotgun (WGS) entry which is preliminary data.</text>
</comment>
<reference evidence="2 3" key="1">
    <citation type="submission" date="2018-06" db="EMBL/GenBank/DDBJ databases">
        <title>Pseudomonas diversity within urban Lake Michigan freshwaters.</title>
        <authorList>
            <person name="Batrich M."/>
            <person name="Hatzopoulos T."/>
            <person name="Putonti C."/>
        </authorList>
    </citation>
    <scope>NUCLEOTIDE SEQUENCE [LARGE SCALE GENOMIC DNA]</scope>
    <source>
        <strain evidence="2 3">MB-090714</strain>
    </source>
</reference>
<organism evidence="2 3">
    <name type="scientific">Aquipseudomonas alcaligenes</name>
    <name type="common">Pseudomonas alcaligenes</name>
    <dbReference type="NCBI Taxonomy" id="43263"/>
    <lineage>
        <taxon>Bacteria</taxon>
        <taxon>Pseudomonadati</taxon>
        <taxon>Pseudomonadota</taxon>
        <taxon>Gammaproteobacteria</taxon>
        <taxon>Pseudomonadales</taxon>
        <taxon>Pseudomonadaceae</taxon>
        <taxon>Aquipseudomonas</taxon>
    </lineage>
</organism>